<dbReference type="PROSITE" id="PS50937">
    <property type="entry name" value="HTH_MERR_2"/>
    <property type="match status" value="1"/>
</dbReference>
<protein>
    <submittedName>
        <fullName evidence="3">HTH-type transcriptional regulator AdhR</fullName>
    </submittedName>
</protein>
<evidence type="ECO:0000256" key="1">
    <source>
        <dbReference type="ARBA" id="ARBA00023125"/>
    </source>
</evidence>
<evidence type="ECO:0000313" key="3">
    <source>
        <dbReference type="EMBL" id="SJN59854.1"/>
    </source>
</evidence>
<dbReference type="EMBL" id="FULE01000065">
    <property type="protein sequence ID" value="SJN59854.1"/>
    <property type="molecule type" value="Genomic_DNA"/>
</dbReference>
<feature type="domain" description="HTH merR-type" evidence="2">
    <location>
        <begin position="24"/>
        <end position="82"/>
    </location>
</feature>
<dbReference type="GO" id="GO:0003700">
    <property type="term" value="F:DNA-binding transcription factor activity"/>
    <property type="evidence" value="ECO:0007669"/>
    <property type="project" value="InterPro"/>
</dbReference>
<dbReference type="GO" id="GO:0003677">
    <property type="term" value="F:DNA binding"/>
    <property type="evidence" value="ECO:0007669"/>
    <property type="project" value="UniProtKB-KW"/>
</dbReference>
<name>A0A1R4LU88_VIBR1</name>
<dbReference type="AlphaFoldDB" id="A0A1R4LU88"/>
<gene>
    <name evidence="3" type="primary">adhR</name>
    <name evidence="3" type="ORF">VR7878_03753</name>
</gene>
<dbReference type="PANTHER" id="PTHR30204:SF97">
    <property type="entry name" value="MERR FAMILY REGULATORY PROTEIN"/>
    <property type="match status" value="1"/>
</dbReference>
<keyword evidence="4" id="KW-1185">Reference proteome</keyword>
<dbReference type="InterPro" id="IPR009061">
    <property type="entry name" value="DNA-bd_dom_put_sf"/>
</dbReference>
<dbReference type="SMART" id="SM00422">
    <property type="entry name" value="HTH_MERR"/>
    <property type="match status" value="1"/>
</dbReference>
<accession>A0A1R4LU88</accession>
<dbReference type="InterPro" id="IPR000551">
    <property type="entry name" value="MerR-type_HTH_dom"/>
</dbReference>
<evidence type="ECO:0000313" key="4">
    <source>
        <dbReference type="Proteomes" id="UP000188276"/>
    </source>
</evidence>
<dbReference type="PROSITE" id="PS00552">
    <property type="entry name" value="HTH_MERR_1"/>
    <property type="match status" value="1"/>
</dbReference>
<dbReference type="InterPro" id="IPR047057">
    <property type="entry name" value="MerR_fam"/>
</dbReference>
<sequence length="143" mass="16188">MIQLEVDFKSMVDFMDIATVSSESGLKPSTLRYYEKLGLIRSIGRKGLRRQYAPNVLNKLNIISLGRLAGLSLSEISTMFNENDELAIDRALLTQKTIEIDAQIKRLKAVRDSLNHVATCPQPSHLECPSFQKMMQSVKHYMS</sequence>
<dbReference type="STRING" id="1123498.VR7878_03753"/>
<dbReference type="Proteomes" id="UP000188276">
    <property type="component" value="Unassembled WGS sequence"/>
</dbReference>
<dbReference type="CDD" id="cd04781">
    <property type="entry name" value="HTH_MerR-like_sg6"/>
    <property type="match status" value="1"/>
</dbReference>
<reference evidence="4" key="1">
    <citation type="submission" date="2017-02" db="EMBL/GenBank/DDBJ databases">
        <authorList>
            <person name="Rodrigo-Torres L."/>
            <person name="Arahal R.D."/>
            <person name="Lucena T."/>
        </authorList>
    </citation>
    <scope>NUCLEOTIDE SEQUENCE [LARGE SCALE GENOMIC DNA]</scope>
    <source>
        <strain evidence="4">CECT 7878</strain>
    </source>
</reference>
<proteinExistence type="predicted"/>
<organism evidence="3 4">
    <name type="scientific">Vibrio ruber (strain DSM 16370 / JCM 11486 / BCRC 17186 / CECT 7878 / LMG 23124 / VR1)</name>
    <dbReference type="NCBI Taxonomy" id="1123498"/>
    <lineage>
        <taxon>Bacteria</taxon>
        <taxon>Pseudomonadati</taxon>
        <taxon>Pseudomonadota</taxon>
        <taxon>Gammaproteobacteria</taxon>
        <taxon>Vibrionales</taxon>
        <taxon>Vibrionaceae</taxon>
        <taxon>Vibrio</taxon>
    </lineage>
</organism>
<dbReference type="Gene3D" id="1.10.1660.10">
    <property type="match status" value="1"/>
</dbReference>
<dbReference type="Pfam" id="PF13411">
    <property type="entry name" value="MerR_1"/>
    <property type="match status" value="1"/>
</dbReference>
<keyword evidence="1" id="KW-0238">DNA-binding</keyword>
<dbReference type="SUPFAM" id="SSF46955">
    <property type="entry name" value="Putative DNA-binding domain"/>
    <property type="match status" value="1"/>
</dbReference>
<dbReference type="PANTHER" id="PTHR30204">
    <property type="entry name" value="REDOX-CYCLING DRUG-SENSING TRANSCRIPTIONAL ACTIVATOR SOXR"/>
    <property type="match status" value="1"/>
</dbReference>
<evidence type="ECO:0000259" key="2">
    <source>
        <dbReference type="PROSITE" id="PS50937"/>
    </source>
</evidence>